<sequence length="91" mass="10782">MEYAIITLLTLIILFLLIKVSRLERRLKGLQDTLRQQTHQGKFDENPVEEELYRLIREGKDVKAVKKAREAFGFSLIEGKRYIDQLKADRY</sequence>
<dbReference type="EMBL" id="BAAADO010000004">
    <property type="protein sequence ID" value="GAA0493648.1"/>
    <property type="molecule type" value="Genomic_DNA"/>
</dbReference>
<reference evidence="1 2" key="1">
    <citation type="journal article" date="2019" name="Int. J. Syst. Evol. Microbiol.">
        <title>The Global Catalogue of Microorganisms (GCM) 10K type strain sequencing project: providing services to taxonomists for standard genome sequencing and annotation.</title>
        <authorList>
            <consortium name="The Broad Institute Genomics Platform"/>
            <consortium name="The Broad Institute Genome Sequencing Center for Infectious Disease"/>
            <person name="Wu L."/>
            <person name="Ma J."/>
        </authorList>
    </citation>
    <scope>NUCLEOTIDE SEQUENCE [LARGE SCALE GENOMIC DNA]</scope>
    <source>
        <strain evidence="1 2">JCM 12389</strain>
    </source>
</reference>
<name>A0ABN1BAL1_9BACI</name>
<evidence type="ECO:0008006" key="3">
    <source>
        <dbReference type="Google" id="ProtNLM"/>
    </source>
</evidence>
<accession>A0ABN1BAL1</accession>
<organism evidence="1 2">
    <name type="scientific">Salinibacillus aidingensis</name>
    <dbReference type="NCBI Taxonomy" id="237684"/>
    <lineage>
        <taxon>Bacteria</taxon>
        <taxon>Bacillati</taxon>
        <taxon>Bacillota</taxon>
        <taxon>Bacilli</taxon>
        <taxon>Bacillales</taxon>
        <taxon>Bacillaceae</taxon>
        <taxon>Salinibacillus</taxon>
    </lineage>
</organism>
<keyword evidence="2" id="KW-1185">Reference proteome</keyword>
<evidence type="ECO:0000313" key="2">
    <source>
        <dbReference type="Proteomes" id="UP001500880"/>
    </source>
</evidence>
<gene>
    <name evidence="1" type="ORF">GCM10008986_20150</name>
</gene>
<dbReference type="Proteomes" id="UP001500880">
    <property type="component" value="Unassembled WGS sequence"/>
</dbReference>
<comment type="caution">
    <text evidence="1">The sequence shown here is derived from an EMBL/GenBank/DDBJ whole genome shotgun (WGS) entry which is preliminary data.</text>
</comment>
<evidence type="ECO:0000313" key="1">
    <source>
        <dbReference type="EMBL" id="GAA0493648.1"/>
    </source>
</evidence>
<proteinExistence type="predicted"/>
<protein>
    <recommendedName>
        <fullName evidence="3">Ribosomal protein L7/L12 C-terminal domain-containing protein</fullName>
    </recommendedName>
</protein>
<dbReference type="RefSeq" id="WP_343840456.1">
    <property type="nucleotide sequence ID" value="NZ_BAAADO010000004.1"/>
</dbReference>